<evidence type="ECO:0000256" key="6">
    <source>
        <dbReference type="ARBA" id="ARBA00022832"/>
    </source>
</evidence>
<evidence type="ECO:0000256" key="7">
    <source>
        <dbReference type="ARBA" id="ARBA00022989"/>
    </source>
</evidence>
<evidence type="ECO:0000256" key="4">
    <source>
        <dbReference type="ARBA" id="ARBA00022692"/>
    </source>
</evidence>
<evidence type="ECO:0000256" key="1">
    <source>
        <dbReference type="ARBA" id="ARBA00004141"/>
    </source>
</evidence>
<reference evidence="15" key="1">
    <citation type="journal article" date="2020" name="bioRxiv">
        <title>Genomic and phenotypic heterogeneity of clinical isolates of the human pathogens Aspergillus fumigatus, Aspergillus lentulus and Aspergillus fumigatiaffinis.</title>
        <authorList>
            <person name="dos Santos R.A.C."/>
            <person name="Steenwyk J.L."/>
            <person name="Rivero-Menendez O."/>
            <person name="Mead M.E."/>
            <person name="Silva L.P."/>
            <person name="Bastos R.W."/>
            <person name="Alastruey-Izquierdo A."/>
            <person name="Goldman G.H."/>
            <person name="Rokas A."/>
        </authorList>
    </citation>
    <scope>NUCLEOTIDE SEQUENCE</scope>
    <source>
        <strain evidence="15">CNM-CM6805</strain>
    </source>
</reference>
<dbReference type="InterPro" id="IPR015876">
    <property type="entry name" value="Acyl-CoA_DS"/>
</dbReference>
<keyword evidence="7" id="KW-1133">Transmembrane helix</keyword>
<comment type="similarity">
    <text evidence="2 13">Belongs to the fatty acid desaturase type 1 family.</text>
</comment>
<dbReference type="GO" id="GO:0004768">
    <property type="term" value="F:stearoyl-CoA 9-desaturase activity"/>
    <property type="evidence" value="ECO:0007669"/>
    <property type="project" value="TreeGrafter"/>
</dbReference>
<dbReference type="PROSITE" id="PS00476">
    <property type="entry name" value="FATTY_ACID_DESATUR_1"/>
    <property type="match status" value="1"/>
</dbReference>
<evidence type="ECO:0000256" key="10">
    <source>
        <dbReference type="ARBA" id="ARBA00023098"/>
    </source>
</evidence>
<dbReference type="CDD" id="cd03505">
    <property type="entry name" value="Delta9-FADS-like"/>
    <property type="match status" value="1"/>
</dbReference>
<dbReference type="AlphaFoldDB" id="A0A8H4GRW4"/>
<sequence length="357" mass="41244">MQGPIRWWAREHRVHHRYTDTPDDPYNIKKGFLHAHILWMLVKQPKRAARVDISDLKADTVVVWQERNYVPLALLMGWGFPAALAGLCWNDWYGGLLYAGILRMFVTHQGVFCINSVCHYLGDQPYDDRLSPRNLPHVLALFTLGEGYHNFHHEFPSDYRNGVHWYDLDSTKWAIWVWEKLGLVRDLKRFRQNEIEKARLQQLQKVLNKRELQLQWGPSLKKLPVMDWKELKMQVETGRELGLPYVKRKQWSAIAFLNWKQECSAAGTSVSGLKAVIRVSIANTVAGNVIAQVTRGQTIGGYRKPQSRRAKLQCSSSDSEWERRGMAAHRPQGTDGNQDHCFYLAVPGQTHSVVTQH</sequence>
<evidence type="ECO:0000256" key="11">
    <source>
        <dbReference type="ARBA" id="ARBA00023136"/>
    </source>
</evidence>
<feature type="domain" description="Fatty acid desaturase" evidence="14">
    <location>
        <begin position="3"/>
        <end position="175"/>
    </location>
</feature>
<keyword evidence="12 13" id="KW-0275">Fatty acid biosynthesis</keyword>
<dbReference type="GO" id="GO:0005506">
    <property type="term" value="F:iron ion binding"/>
    <property type="evidence" value="ECO:0007669"/>
    <property type="project" value="TreeGrafter"/>
</dbReference>
<dbReference type="GO" id="GO:0005789">
    <property type="term" value="C:endoplasmic reticulum membrane"/>
    <property type="evidence" value="ECO:0007669"/>
    <property type="project" value="TreeGrafter"/>
</dbReference>
<proteinExistence type="inferred from homology"/>
<evidence type="ECO:0000256" key="13">
    <source>
        <dbReference type="RuleBase" id="RU000581"/>
    </source>
</evidence>
<dbReference type="GO" id="GO:0006636">
    <property type="term" value="P:unsaturated fatty acid biosynthetic process"/>
    <property type="evidence" value="ECO:0007669"/>
    <property type="project" value="TreeGrafter"/>
</dbReference>
<comment type="domain">
    <text evidence="13">The histidine box domains are involved in binding the catalytic metal ions.</text>
</comment>
<organism evidence="15 16">
    <name type="scientific">Aspergillus fumigatiaffinis</name>
    <dbReference type="NCBI Taxonomy" id="340414"/>
    <lineage>
        <taxon>Eukaryota</taxon>
        <taxon>Fungi</taxon>
        <taxon>Dikarya</taxon>
        <taxon>Ascomycota</taxon>
        <taxon>Pezizomycotina</taxon>
        <taxon>Eurotiomycetes</taxon>
        <taxon>Eurotiomycetidae</taxon>
        <taxon>Eurotiales</taxon>
        <taxon>Aspergillaceae</taxon>
        <taxon>Aspergillus</taxon>
        <taxon>Aspergillus subgen. Fumigati</taxon>
    </lineage>
</organism>
<dbReference type="PRINTS" id="PR00075">
    <property type="entry name" value="FACDDSATRASE"/>
</dbReference>
<reference evidence="15" key="2">
    <citation type="submission" date="2020-04" db="EMBL/GenBank/DDBJ databases">
        <authorList>
            <person name="Santos R.A.C."/>
            <person name="Steenwyk J.L."/>
            <person name="Rivero-Menendez O."/>
            <person name="Mead M.E."/>
            <person name="Silva L.P."/>
            <person name="Bastos R.W."/>
            <person name="Alastruey-Izquierdo A."/>
            <person name="Goldman G.H."/>
            <person name="Rokas A."/>
        </authorList>
    </citation>
    <scope>NUCLEOTIDE SEQUENCE</scope>
    <source>
        <strain evidence="15">CNM-CM6805</strain>
    </source>
</reference>
<comment type="subcellular location">
    <subcellularLocation>
        <location evidence="1">Membrane</location>
        <topology evidence="1">Multi-pass membrane protein</topology>
    </subcellularLocation>
</comment>
<keyword evidence="3 13" id="KW-0444">Lipid biosynthesis</keyword>
<dbReference type="PANTHER" id="PTHR11351:SF31">
    <property type="entry name" value="DESATURASE 1, ISOFORM A-RELATED"/>
    <property type="match status" value="1"/>
</dbReference>
<keyword evidence="5" id="KW-0479">Metal-binding</keyword>
<protein>
    <recommendedName>
        <fullName evidence="14">Fatty acid desaturase domain-containing protein</fullName>
    </recommendedName>
</protein>
<evidence type="ECO:0000256" key="8">
    <source>
        <dbReference type="ARBA" id="ARBA00023002"/>
    </source>
</evidence>
<comment type="cofactor">
    <cofactor evidence="13">
        <name>Fe(2+)</name>
        <dbReference type="ChEBI" id="CHEBI:29033"/>
    </cofactor>
</comment>
<name>A0A8H4GRW4_9EURO</name>
<accession>A0A8H4GRW4</accession>
<comment type="caution">
    <text evidence="15">The sequence shown here is derived from an EMBL/GenBank/DDBJ whole genome shotgun (WGS) entry which is preliminary data.</text>
</comment>
<keyword evidence="10" id="KW-0443">Lipid metabolism</keyword>
<gene>
    <name evidence="15" type="ORF">CNMCM6805_003676</name>
</gene>
<dbReference type="Pfam" id="PF00487">
    <property type="entry name" value="FA_desaturase"/>
    <property type="match status" value="1"/>
</dbReference>
<evidence type="ECO:0000313" key="15">
    <source>
        <dbReference type="EMBL" id="KAF4227047.1"/>
    </source>
</evidence>
<evidence type="ECO:0000259" key="14">
    <source>
        <dbReference type="Pfam" id="PF00487"/>
    </source>
</evidence>
<evidence type="ECO:0000256" key="2">
    <source>
        <dbReference type="ARBA" id="ARBA00009295"/>
    </source>
</evidence>
<evidence type="ECO:0000256" key="12">
    <source>
        <dbReference type="ARBA" id="ARBA00023160"/>
    </source>
</evidence>
<keyword evidence="8 13" id="KW-0560">Oxidoreductase</keyword>
<keyword evidence="9" id="KW-0408">Iron</keyword>
<keyword evidence="4 13" id="KW-0812">Transmembrane</keyword>
<dbReference type="InterPro" id="IPR001522">
    <property type="entry name" value="FADS-1_CS"/>
</dbReference>
<evidence type="ECO:0000256" key="5">
    <source>
        <dbReference type="ARBA" id="ARBA00022723"/>
    </source>
</evidence>
<dbReference type="EMBL" id="JAAAPX010000201">
    <property type="protein sequence ID" value="KAF4227047.1"/>
    <property type="molecule type" value="Genomic_DNA"/>
</dbReference>
<dbReference type="PANTHER" id="PTHR11351">
    <property type="entry name" value="ACYL-COA DESATURASE"/>
    <property type="match status" value="1"/>
</dbReference>
<dbReference type="InterPro" id="IPR005804">
    <property type="entry name" value="FA_desaturase_dom"/>
</dbReference>
<evidence type="ECO:0000313" key="16">
    <source>
        <dbReference type="Proteomes" id="UP000653565"/>
    </source>
</evidence>
<evidence type="ECO:0000256" key="9">
    <source>
        <dbReference type="ARBA" id="ARBA00023004"/>
    </source>
</evidence>
<keyword evidence="16" id="KW-1185">Reference proteome</keyword>
<keyword evidence="11" id="KW-0472">Membrane</keyword>
<keyword evidence="6" id="KW-0276">Fatty acid metabolism</keyword>
<dbReference type="Proteomes" id="UP000653565">
    <property type="component" value="Unassembled WGS sequence"/>
</dbReference>
<evidence type="ECO:0000256" key="3">
    <source>
        <dbReference type="ARBA" id="ARBA00022516"/>
    </source>
</evidence>